<keyword evidence="3" id="KW-1185">Reference proteome</keyword>
<dbReference type="AlphaFoldDB" id="A0AAN6ZBH1"/>
<protein>
    <submittedName>
        <fullName evidence="2">Uncharacterized protein</fullName>
    </submittedName>
</protein>
<evidence type="ECO:0000313" key="3">
    <source>
        <dbReference type="Proteomes" id="UP001304895"/>
    </source>
</evidence>
<reference evidence="2" key="1">
    <citation type="journal article" date="2023" name="Mol. Phylogenet. Evol.">
        <title>Genome-scale phylogeny and comparative genomics of the fungal order Sordariales.</title>
        <authorList>
            <person name="Hensen N."/>
            <person name="Bonometti L."/>
            <person name="Westerberg I."/>
            <person name="Brannstrom I.O."/>
            <person name="Guillou S."/>
            <person name="Cros-Aarteil S."/>
            <person name="Calhoun S."/>
            <person name="Haridas S."/>
            <person name="Kuo A."/>
            <person name="Mondo S."/>
            <person name="Pangilinan J."/>
            <person name="Riley R."/>
            <person name="LaButti K."/>
            <person name="Andreopoulos B."/>
            <person name="Lipzen A."/>
            <person name="Chen C."/>
            <person name="Yan M."/>
            <person name="Daum C."/>
            <person name="Ng V."/>
            <person name="Clum A."/>
            <person name="Steindorff A."/>
            <person name="Ohm R.A."/>
            <person name="Martin F."/>
            <person name="Silar P."/>
            <person name="Natvig D.O."/>
            <person name="Lalanne C."/>
            <person name="Gautier V."/>
            <person name="Ament-Velasquez S.L."/>
            <person name="Kruys A."/>
            <person name="Hutchinson M.I."/>
            <person name="Powell A.J."/>
            <person name="Barry K."/>
            <person name="Miller A.N."/>
            <person name="Grigoriev I.V."/>
            <person name="Debuchy R."/>
            <person name="Gladieux P."/>
            <person name="Hiltunen Thoren M."/>
            <person name="Johannesson H."/>
        </authorList>
    </citation>
    <scope>NUCLEOTIDE SEQUENCE</scope>
    <source>
        <strain evidence="2">CBS 123565</strain>
    </source>
</reference>
<organism evidence="2 3">
    <name type="scientific">Trichocladium antarcticum</name>
    <dbReference type="NCBI Taxonomy" id="1450529"/>
    <lineage>
        <taxon>Eukaryota</taxon>
        <taxon>Fungi</taxon>
        <taxon>Dikarya</taxon>
        <taxon>Ascomycota</taxon>
        <taxon>Pezizomycotina</taxon>
        <taxon>Sordariomycetes</taxon>
        <taxon>Sordariomycetidae</taxon>
        <taxon>Sordariales</taxon>
        <taxon>Chaetomiaceae</taxon>
        <taxon>Trichocladium</taxon>
    </lineage>
</organism>
<name>A0AAN6ZBH1_9PEZI</name>
<accession>A0AAN6ZBH1</accession>
<feature type="region of interest" description="Disordered" evidence="1">
    <location>
        <begin position="49"/>
        <end position="69"/>
    </location>
</feature>
<evidence type="ECO:0000256" key="1">
    <source>
        <dbReference type="SAM" id="MobiDB-lite"/>
    </source>
</evidence>
<reference evidence="2" key="2">
    <citation type="submission" date="2023-05" db="EMBL/GenBank/DDBJ databases">
        <authorList>
            <consortium name="Lawrence Berkeley National Laboratory"/>
            <person name="Steindorff A."/>
            <person name="Hensen N."/>
            <person name="Bonometti L."/>
            <person name="Westerberg I."/>
            <person name="Brannstrom I.O."/>
            <person name="Guillou S."/>
            <person name="Cros-Aarteil S."/>
            <person name="Calhoun S."/>
            <person name="Haridas S."/>
            <person name="Kuo A."/>
            <person name="Mondo S."/>
            <person name="Pangilinan J."/>
            <person name="Riley R."/>
            <person name="Labutti K."/>
            <person name="Andreopoulos B."/>
            <person name="Lipzen A."/>
            <person name="Chen C."/>
            <person name="Yanf M."/>
            <person name="Daum C."/>
            <person name="Ng V."/>
            <person name="Clum A."/>
            <person name="Ohm R."/>
            <person name="Martin F."/>
            <person name="Silar P."/>
            <person name="Natvig D."/>
            <person name="Lalanne C."/>
            <person name="Gautier V."/>
            <person name="Ament-Velasquez S.L."/>
            <person name="Kruys A."/>
            <person name="Hutchinson M.I."/>
            <person name="Powell A.J."/>
            <person name="Barry K."/>
            <person name="Miller A.N."/>
            <person name="Grigoriev I.V."/>
            <person name="Debuchy R."/>
            <person name="Gladieux P."/>
            <person name="Thoren M.H."/>
            <person name="Johannesson H."/>
        </authorList>
    </citation>
    <scope>NUCLEOTIDE SEQUENCE</scope>
    <source>
        <strain evidence="2">CBS 123565</strain>
    </source>
</reference>
<evidence type="ECO:0000313" key="2">
    <source>
        <dbReference type="EMBL" id="KAK4132112.1"/>
    </source>
</evidence>
<dbReference type="EMBL" id="MU853419">
    <property type="protein sequence ID" value="KAK4132112.1"/>
    <property type="molecule type" value="Genomic_DNA"/>
</dbReference>
<gene>
    <name evidence="2" type="ORF">BT67DRAFT_90842</name>
</gene>
<sequence>MVTSNQYQVKQCATILTNSFAGDGDLAMPGPLGSSLTLWVVTGISTTLGKPCGTDPGPPDDSTRFPSSVSKQSRKILVQFPNNCRRAGLVPDFPSHQWQLFGMGAETLRPRPTLCCGWMQWFRQTAEKLLQQSRWPASLLPSAFERPNLRGLHSCRPNEHFENDGIFLFRPIHSPESLRLGLCADQHRANHHDRGFRICDGVQDSIQFASSQRLH</sequence>
<comment type="caution">
    <text evidence="2">The sequence shown here is derived from an EMBL/GenBank/DDBJ whole genome shotgun (WGS) entry which is preliminary data.</text>
</comment>
<dbReference type="Proteomes" id="UP001304895">
    <property type="component" value="Unassembled WGS sequence"/>
</dbReference>
<proteinExistence type="predicted"/>